<dbReference type="Gene3D" id="3.30.310.280">
    <property type="match status" value="1"/>
</dbReference>
<dbReference type="Gene3D" id="6.10.250.3370">
    <property type="match status" value="1"/>
</dbReference>
<dbReference type="InterPro" id="IPR016181">
    <property type="entry name" value="Acyl_CoA_acyltransferase"/>
</dbReference>
<sequence>MGERIYSLQQPLGHFTLRRWQAGDEKMLHSWVTQPHAQFWGMQQQSVEQVNDFYLNMVAQDVNSVLIGCLDGQPYFLIECYQALQEEVGEHYPAQSGDYGMHLLVAPVSTPISGLSRQIFATVMEYLFSRPEVARVVVEPDVNNHKIHRLNKQAGFRYHQQIDLGHKRAWLAFCAATDFYREKAIMLSTATVSSPFQPNPKHWQQANGQLIQKAMTEFSHERLLAPEAVTEGVWRLTDTSGENVYQFEGQWRALNHLSIDWRTITKTHKGQEQSLDALTFIVEFADQLAIPESILATYLEEVSSTLCSSQFKLQKGNPSSEQLAAADFQTIESSMTEGHPCFIANNGRIGFDAADYLAYAPEVGASIYMPWVAVHRSNGHFAAIEGLDYATLIEEELGAAQVKEWEATLRSMGVLAEDYLFTPVHPWQWQNKIVTVFAADIARQNIIYLGVAADAYQAQQSIRTFFNRSQPTKRYVKTALSILNMGFMRGLSPYYMATTPAVNQWLAKLVAEDNWLNHCRFSILQEVATIGYHHRLYEKAIKKDSAYKKMFAALWRENPLTGLTDQQRLMTMAGLLHRDVEGKALLTALIKRSGLAPAEWIDRYLQVYLSPILHCFYQYDLVFMPHGENLILMLEDDAPVGCFMKDIGEEIAILDTSYELPDKVQRIKAEVPDEMKLLSIFVDVFSCFFRFVSAILDEDRVMQEKAFWQRVAVSVKHYQQHHPQFSEKFARFDLFSPTYAHSCLNRLQLANNQQMVNLDDPASALKLAGVLDNPIAQFKN</sequence>
<dbReference type="Pfam" id="PF06276">
    <property type="entry name" value="FhuF"/>
    <property type="match status" value="1"/>
</dbReference>
<name>A0A1H9KE09_9GAMM</name>
<dbReference type="InterPro" id="IPR007310">
    <property type="entry name" value="Aerobactin_biosyn_IucA/IucC_N"/>
</dbReference>
<proteinExistence type="predicted"/>
<feature type="domain" description="Acyltransferase MbtK/IucB-like conserved" evidence="2">
    <location>
        <begin position="18"/>
        <end position="65"/>
    </location>
</feature>
<dbReference type="Pfam" id="PF04183">
    <property type="entry name" value="IucA_IucC"/>
    <property type="match status" value="1"/>
</dbReference>
<dbReference type="Gene3D" id="1.10.510.40">
    <property type="match status" value="1"/>
</dbReference>
<dbReference type="PANTHER" id="PTHR34384:SF6">
    <property type="entry name" value="STAPHYLOFERRIN B SYNTHASE"/>
    <property type="match status" value="1"/>
</dbReference>
<dbReference type="SUPFAM" id="SSF55729">
    <property type="entry name" value="Acyl-CoA N-acyltransferases (Nat)"/>
    <property type="match status" value="1"/>
</dbReference>
<evidence type="ECO:0000256" key="1">
    <source>
        <dbReference type="ARBA" id="ARBA00004924"/>
    </source>
</evidence>
<evidence type="ECO:0000313" key="4">
    <source>
        <dbReference type="Proteomes" id="UP000242515"/>
    </source>
</evidence>
<dbReference type="PANTHER" id="PTHR34384">
    <property type="entry name" value="L-2,3-DIAMINOPROPANOATE--CITRATE LIGASE"/>
    <property type="match status" value="1"/>
</dbReference>
<dbReference type="AlphaFoldDB" id="A0A1H9KE09"/>
<dbReference type="InterPro" id="IPR019432">
    <property type="entry name" value="Acyltransferase_MbtK/IucB-like"/>
</dbReference>
<dbReference type="InterPro" id="IPR037455">
    <property type="entry name" value="LucA/IucC-like"/>
</dbReference>
<evidence type="ECO:0000313" key="3">
    <source>
        <dbReference type="EMBL" id="SEQ97351.1"/>
    </source>
</evidence>
<dbReference type="OrthoDB" id="495728at2"/>
<gene>
    <name evidence="3" type="ORF">SAMN05216522_10988</name>
</gene>
<dbReference type="RefSeq" id="WP_092676970.1">
    <property type="nucleotide sequence ID" value="NZ_FOGC01000009.1"/>
</dbReference>
<dbReference type="Proteomes" id="UP000242515">
    <property type="component" value="Unassembled WGS sequence"/>
</dbReference>
<keyword evidence="4" id="KW-1185">Reference proteome</keyword>
<dbReference type="InterPro" id="IPR022770">
    <property type="entry name" value="IucA/IucC-like_C"/>
</dbReference>
<comment type="pathway">
    <text evidence="1">Siderophore biosynthesis.</text>
</comment>
<dbReference type="GO" id="GO:0016746">
    <property type="term" value="F:acyltransferase activity"/>
    <property type="evidence" value="ECO:0007669"/>
    <property type="project" value="InterPro"/>
</dbReference>
<protein>
    <submittedName>
        <fullName evidence="3">Siderophore synthetase component</fullName>
    </submittedName>
</protein>
<evidence type="ECO:0000259" key="2">
    <source>
        <dbReference type="SMART" id="SM01006"/>
    </source>
</evidence>
<dbReference type="Gene3D" id="3.40.630.30">
    <property type="match status" value="1"/>
</dbReference>
<organism evidence="3 4">
    <name type="scientific">Rosenbergiella nectarea</name>
    <dbReference type="NCBI Taxonomy" id="988801"/>
    <lineage>
        <taxon>Bacteria</taxon>
        <taxon>Pseudomonadati</taxon>
        <taxon>Pseudomonadota</taxon>
        <taxon>Gammaproteobacteria</taxon>
        <taxon>Enterobacterales</taxon>
        <taxon>Erwiniaceae</taxon>
        <taxon>Rosenbergiella</taxon>
    </lineage>
</organism>
<dbReference type="Pfam" id="PF13523">
    <property type="entry name" value="Acetyltransf_8"/>
    <property type="match status" value="1"/>
</dbReference>
<reference evidence="4" key="1">
    <citation type="submission" date="2016-10" db="EMBL/GenBank/DDBJ databases">
        <authorList>
            <person name="Varghese N."/>
            <person name="Submissions S."/>
        </authorList>
    </citation>
    <scope>NUCLEOTIDE SEQUENCE [LARGE SCALE GENOMIC DNA]</scope>
    <source>
        <strain evidence="4">8N4</strain>
    </source>
</reference>
<accession>A0A1H9KE09</accession>
<dbReference type="EMBL" id="FOGC01000009">
    <property type="protein sequence ID" value="SEQ97351.1"/>
    <property type="molecule type" value="Genomic_DNA"/>
</dbReference>
<dbReference type="GO" id="GO:0016881">
    <property type="term" value="F:acid-amino acid ligase activity"/>
    <property type="evidence" value="ECO:0007669"/>
    <property type="project" value="UniProtKB-ARBA"/>
</dbReference>
<dbReference type="STRING" id="988801.SAMN05216522_10988"/>
<dbReference type="SMART" id="SM01006">
    <property type="entry name" value="AlcB"/>
    <property type="match status" value="1"/>
</dbReference>
<dbReference type="GO" id="GO:0019290">
    <property type="term" value="P:siderophore biosynthetic process"/>
    <property type="evidence" value="ECO:0007669"/>
    <property type="project" value="InterPro"/>
</dbReference>